<dbReference type="PROSITE" id="PS00028">
    <property type="entry name" value="ZINC_FINGER_C2H2_1"/>
    <property type="match status" value="1"/>
</dbReference>
<dbReference type="OrthoDB" id="6046219at2759"/>
<accession>A0A8B6C2F6</accession>
<organism evidence="2 3">
    <name type="scientific">Mytilus galloprovincialis</name>
    <name type="common">Mediterranean mussel</name>
    <dbReference type="NCBI Taxonomy" id="29158"/>
    <lineage>
        <taxon>Eukaryota</taxon>
        <taxon>Metazoa</taxon>
        <taxon>Spiralia</taxon>
        <taxon>Lophotrochozoa</taxon>
        <taxon>Mollusca</taxon>
        <taxon>Bivalvia</taxon>
        <taxon>Autobranchia</taxon>
        <taxon>Pteriomorphia</taxon>
        <taxon>Mytilida</taxon>
        <taxon>Mytiloidea</taxon>
        <taxon>Mytilidae</taxon>
        <taxon>Mytilinae</taxon>
        <taxon>Mytilus</taxon>
    </lineage>
</organism>
<protein>
    <recommendedName>
        <fullName evidence="1">C2H2-type domain-containing protein</fullName>
    </recommendedName>
</protein>
<dbReference type="EMBL" id="UYJE01001139">
    <property type="protein sequence ID" value="VDH99356.1"/>
    <property type="molecule type" value="Genomic_DNA"/>
</dbReference>
<evidence type="ECO:0000313" key="2">
    <source>
        <dbReference type="EMBL" id="VDH99356.1"/>
    </source>
</evidence>
<evidence type="ECO:0000313" key="3">
    <source>
        <dbReference type="Proteomes" id="UP000596742"/>
    </source>
</evidence>
<proteinExistence type="predicted"/>
<comment type="caution">
    <text evidence="2">The sequence shown here is derived from an EMBL/GenBank/DDBJ whole genome shotgun (WGS) entry which is preliminary data.</text>
</comment>
<dbReference type="InterPro" id="IPR013087">
    <property type="entry name" value="Znf_C2H2_type"/>
</dbReference>
<reference evidence="2" key="1">
    <citation type="submission" date="2018-11" db="EMBL/GenBank/DDBJ databases">
        <authorList>
            <person name="Alioto T."/>
            <person name="Alioto T."/>
        </authorList>
    </citation>
    <scope>NUCLEOTIDE SEQUENCE</scope>
</reference>
<evidence type="ECO:0000259" key="1">
    <source>
        <dbReference type="PROSITE" id="PS00028"/>
    </source>
</evidence>
<gene>
    <name evidence="2" type="ORF">MGAL_10B085749</name>
</gene>
<name>A0A8B6C2F6_MYTGA</name>
<dbReference type="AlphaFoldDB" id="A0A8B6C2F6"/>
<feature type="domain" description="C2H2-type" evidence="1">
    <location>
        <begin position="56"/>
        <end position="80"/>
    </location>
</feature>
<keyword evidence="3" id="KW-1185">Reference proteome</keyword>
<sequence>MNRSANNSAIEGKIKVQLNAEQDTVVPTEGLAFEQNIETIDDTTVVSIPDAQIFSCPETGCVKIYRTFSGLESHVLIGKHVLKLERRSTYNEVRIQWASICNEVRVTLKTPRCQVGNEVEAFTVQLTWDGD</sequence>
<dbReference type="Proteomes" id="UP000596742">
    <property type="component" value="Unassembled WGS sequence"/>
</dbReference>